<dbReference type="PANTHER" id="PTHR38459:SF1">
    <property type="entry name" value="PROPHAGE BACTOPRENOL-LINKED GLUCOSE TRANSLOCASE HOMOLOG"/>
    <property type="match status" value="1"/>
</dbReference>
<evidence type="ECO:0000256" key="3">
    <source>
        <dbReference type="ARBA" id="ARBA00022692"/>
    </source>
</evidence>
<evidence type="ECO:0000313" key="10">
    <source>
        <dbReference type="Proteomes" id="UP000516173"/>
    </source>
</evidence>
<dbReference type="RefSeq" id="WP_342213629.1">
    <property type="nucleotide sequence ID" value="NZ_JARWQJ010000026.1"/>
</dbReference>
<evidence type="ECO:0000313" key="9">
    <source>
        <dbReference type="EMBL" id="BCK56839.1"/>
    </source>
</evidence>
<keyword evidence="5 7" id="KW-0472">Membrane</keyword>
<dbReference type="InterPro" id="IPR007267">
    <property type="entry name" value="GtrA_DPMS_TM"/>
</dbReference>
<evidence type="ECO:0000256" key="1">
    <source>
        <dbReference type="ARBA" id="ARBA00004141"/>
    </source>
</evidence>
<keyword evidence="10" id="KW-1185">Reference proteome</keyword>
<feature type="region of interest" description="Disordered" evidence="6">
    <location>
        <begin position="1"/>
        <end position="32"/>
    </location>
</feature>
<comment type="subcellular location">
    <subcellularLocation>
        <location evidence="1">Membrane</location>
        <topology evidence="1">Multi-pass membrane protein</topology>
    </subcellularLocation>
</comment>
<evidence type="ECO:0000256" key="2">
    <source>
        <dbReference type="ARBA" id="ARBA00009399"/>
    </source>
</evidence>
<evidence type="ECO:0000256" key="7">
    <source>
        <dbReference type="SAM" id="Phobius"/>
    </source>
</evidence>
<dbReference type="KEGG" id="nwl:NWFMUON74_46110"/>
<feature type="transmembrane region" description="Helical" evidence="7">
    <location>
        <begin position="114"/>
        <end position="138"/>
    </location>
</feature>
<feature type="domain" description="GtrA/DPMS transmembrane" evidence="8">
    <location>
        <begin position="52"/>
        <end position="167"/>
    </location>
</feature>
<evidence type="ECO:0000256" key="4">
    <source>
        <dbReference type="ARBA" id="ARBA00022989"/>
    </source>
</evidence>
<comment type="similarity">
    <text evidence="2">Belongs to the GtrA family.</text>
</comment>
<gene>
    <name evidence="9" type="ORF">NWFMUON74_46110</name>
</gene>
<feature type="transmembrane region" description="Helical" evidence="7">
    <location>
        <begin position="144"/>
        <end position="162"/>
    </location>
</feature>
<name>A0A7G1KSB7_9NOCA</name>
<accession>A0A7G1KSB7</accession>
<evidence type="ECO:0000256" key="5">
    <source>
        <dbReference type="ARBA" id="ARBA00023136"/>
    </source>
</evidence>
<sequence length="179" mass="19016">MSQLLPEGDPGRPRRPESGTPPADDGSNAPTGGQPLAPGLLLRLIRRQEIAFAAVGGVNTLLGMVLTVVWLKVLPDSWPPATAVALAYCITIVFAFVAHRTLVFRVRGHALRDFVRFVLVNSGGMLLNMAGVQLAVGVAHLPETPATVAVMGLVAVASFFGHRHFSFRRPPRRPAVTGG</sequence>
<dbReference type="GO" id="GO:0005886">
    <property type="term" value="C:plasma membrane"/>
    <property type="evidence" value="ECO:0007669"/>
    <property type="project" value="TreeGrafter"/>
</dbReference>
<dbReference type="Pfam" id="PF04138">
    <property type="entry name" value="GtrA_DPMS_TM"/>
    <property type="match status" value="1"/>
</dbReference>
<reference evidence="9 10" key="1">
    <citation type="submission" date="2020-08" db="EMBL/GenBank/DDBJ databases">
        <title>Genome Sequencing of Nocardia wallacei strain FMUON74 and assembly.</title>
        <authorList>
            <person name="Toyokawa M."/>
            <person name="Uesaka K."/>
        </authorList>
    </citation>
    <scope>NUCLEOTIDE SEQUENCE [LARGE SCALE GENOMIC DNA]</scope>
    <source>
        <strain evidence="9 10">FMUON74</strain>
    </source>
</reference>
<dbReference type="GO" id="GO:0000271">
    <property type="term" value="P:polysaccharide biosynthetic process"/>
    <property type="evidence" value="ECO:0007669"/>
    <property type="project" value="InterPro"/>
</dbReference>
<dbReference type="Proteomes" id="UP000516173">
    <property type="component" value="Chromosome"/>
</dbReference>
<dbReference type="InterPro" id="IPR051401">
    <property type="entry name" value="GtrA_CellWall_Glycosyl"/>
</dbReference>
<feature type="transmembrane region" description="Helical" evidence="7">
    <location>
        <begin position="83"/>
        <end position="102"/>
    </location>
</feature>
<dbReference type="EMBL" id="AP023396">
    <property type="protein sequence ID" value="BCK56839.1"/>
    <property type="molecule type" value="Genomic_DNA"/>
</dbReference>
<keyword evidence="3 7" id="KW-0812">Transmembrane</keyword>
<evidence type="ECO:0000259" key="8">
    <source>
        <dbReference type="Pfam" id="PF04138"/>
    </source>
</evidence>
<dbReference type="PANTHER" id="PTHR38459">
    <property type="entry name" value="PROPHAGE BACTOPRENOL-LINKED GLUCOSE TRANSLOCASE HOMOLOG"/>
    <property type="match status" value="1"/>
</dbReference>
<organism evidence="9 10">
    <name type="scientific">Nocardia wallacei</name>
    <dbReference type="NCBI Taxonomy" id="480035"/>
    <lineage>
        <taxon>Bacteria</taxon>
        <taxon>Bacillati</taxon>
        <taxon>Actinomycetota</taxon>
        <taxon>Actinomycetes</taxon>
        <taxon>Mycobacteriales</taxon>
        <taxon>Nocardiaceae</taxon>
        <taxon>Nocardia</taxon>
    </lineage>
</organism>
<proteinExistence type="inferred from homology"/>
<feature type="transmembrane region" description="Helical" evidence="7">
    <location>
        <begin position="50"/>
        <end position="71"/>
    </location>
</feature>
<protein>
    <recommendedName>
        <fullName evidence="8">GtrA/DPMS transmembrane domain-containing protein</fullName>
    </recommendedName>
</protein>
<keyword evidence="4 7" id="KW-1133">Transmembrane helix</keyword>
<dbReference type="AlphaFoldDB" id="A0A7G1KSB7"/>
<evidence type="ECO:0000256" key="6">
    <source>
        <dbReference type="SAM" id="MobiDB-lite"/>
    </source>
</evidence>